<protein>
    <submittedName>
        <fullName evidence="5">Plasmid mobilization protein</fullName>
    </submittedName>
</protein>
<dbReference type="EMBL" id="LFZS01000015">
    <property type="protein sequence ID" value="ONN52891.1"/>
    <property type="molecule type" value="Genomic_DNA"/>
</dbReference>
<keyword evidence="2" id="KW-0184">Conjugation</keyword>
<evidence type="ECO:0000256" key="2">
    <source>
        <dbReference type="ARBA" id="ARBA00022971"/>
    </source>
</evidence>
<feature type="region of interest" description="Disordered" evidence="3">
    <location>
        <begin position="362"/>
        <end position="392"/>
    </location>
</feature>
<evidence type="ECO:0000256" key="3">
    <source>
        <dbReference type="SAM" id="MobiDB-lite"/>
    </source>
</evidence>
<feature type="domain" description="MobA/MobL protein" evidence="4">
    <location>
        <begin position="41"/>
        <end position="195"/>
    </location>
</feature>
<organism evidence="5 6">
    <name type="scientific">Acinetobacter genomosp. 33YU</name>
    <dbReference type="NCBI Taxonomy" id="1675530"/>
    <lineage>
        <taxon>Bacteria</taxon>
        <taxon>Pseudomonadati</taxon>
        <taxon>Pseudomonadota</taxon>
        <taxon>Gammaproteobacteria</taxon>
        <taxon>Moraxellales</taxon>
        <taxon>Moraxellaceae</taxon>
        <taxon>Acinetobacter</taxon>
    </lineage>
</organism>
<sequence>MASYHFSVKSKNKGYALGHYLYISRLMQYEGIRKTSNETVEHIEPGRCMPSFVKDPAEFWQAADTYERANAKAYMEYEIALPNEFTPEQRKILVETFLDKHIVPQQYPHSYAIHNVKSRLSGEEQPHCHLMFSLKADDGIERTAEQYFKRYNPQNPAKGGAKKIQLQDGHADYSTFLLHIRKAWENHLNDALAKYCPTVTYQIDGQDITIKNQVSADNYEKYNEIHGTLYLPEPKLGAGKQNETVEYLAEIQKIRLHNAKEREMEQKQRQQTQQHEYFYSCLNEPYTSLEVMYYLNYLAKKAKNQKELKPDFNEIIKTQKPMLQSEYWNLNRMDYQLKNSLEYQDPQIEFNPVTVLKSQVEQSQVVQNNQSDQPSIRPKPKNDDYDFGGPGF</sequence>
<gene>
    <name evidence="5" type="ORF">AC058_15475</name>
</gene>
<reference evidence="5 6" key="1">
    <citation type="submission" date="2015-07" db="EMBL/GenBank/DDBJ databases">
        <title>Acinetobacter yuneri, a novel member of Acinetobacter calcoaceticus-Acinetobacter baumannii complex isolated from clinical specimen.</title>
        <authorList>
            <person name="Yu Y."/>
        </authorList>
    </citation>
    <scope>NUCLEOTIDE SEQUENCE [LARGE SCALE GENOMIC DNA]</scope>
    <source>
        <strain evidence="5 6">A362</strain>
    </source>
</reference>
<dbReference type="Pfam" id="PF03389">
    <property type="entry name" value="MobA_MobL"/>
    <property type="match status" value="1"/>
</dbReference>
<dbReference type="AlphaFoldDB" id="A0A1V2USF1"/>
<dbReference type="RefSeq" id="WP_077169903.1">
    <property type="nucleotide sequence ID" value="NZ_LFZS01000015.1"/>
</dbReference>
<evidence type="ECO:0000313" key="5">
    <source>
        <dbReference type="EMBL" id="ONN52891.1"/>
    </source>
</evidence>
<comment type="caution">
    <text evidence="5">The sequence shown here is derived from an EMBL/GenBank/DDBJ whole genome shotgun (WGS) entry which is preliminary data.</text>
</comment>
<dbReference type="InterPro" id="IPR005053">
    <property type="entry name" value="MobA_MobL"/>
</dbReference>
<accession>A0A1V2USF1</accession>
<evidence type="ECO:0000313" key="6">
    <source>
        <dbReference type="Proteomes" id="UP000189376"/>
    </source>
</evidence>
<evidence type="ECO:0000256" key="1">
    <source>
        <dbReference type="ARBA" id="ARBA00010873"/>
    </source>
</evidence>
<proteinExistence type="inferred from homology"/>
<dbReference type="Gene3D" id="3.30.930.30">
    <property type="match status" value="1"/>
</dbReference>
<evidence type="ECO:0000259" key="4">
    <source>
        <dbReference type="Pfam" id="PF03389"/>
    </source>
</evidence>
<name>A0A1V2USF1_9GAMM</name>
<feature type="compositionally biased region" description="Low complexity" evidence="3">
    <location>
        <begin position="362"/>
        <end position="373"/>
    </location>
</feature>
<comment type="similarity">
    <text evidence="1">Belongs to the MobA/MobL family.</text>
</comment>
<dbReference type="Proteomes" id="UP000189376">
    <property type="component" value="Unassembled WGS sequence"/>
</dbReference>
<keyword evidence="6" id="KW-1185">Reference proteome</keyword>